<dbReference type="SUPFAM" id="SSF57184">
    <property type="entry name" value="Growth factor receptor domain"/>
    <property type="match status" value="1"/>
</dbReference>
<proteinExistence type="predicted"/>
<dbReference type="Proteomes" id="UP001176940">
    <property type="component" value="Unassembled WGS sequence"/>
</dbReference>
<comment type="caution">
    <text evidence="1">The sequence shown here is derived from an EMBL/GenBank/DDBJ whole genome shotgun (WGS) entry which is preliminary data.</text>
</comment>
<reference evidence="1" key="1">
    <citation type="submission" date="2023-07" db="EMBL/GenBank/DDBJ databases">
        <authorList>
            <person name="Stuckert A."/>
        </authorList>
    </citation>
    <scope>NUCLEOTIDE SEQUENCE</scope>
</reference>
<feature type="non-terminal residue" evidence="1">
    <location>
        <position position="1"/>
    </location>
</feature>
<gene>
    <name evidence="1" type="ORF">RIMI_LOCUS1841371</name>
</gene>
<organism evidence="1 2">
    <name type="scientific">Ranitomeya imitator</name>
    <name type="common">mimic poison frog</name>
    <dbReference type="NCBI Taxonomy" id="111125"/>
    <lineage>
        <taxon>Eukaryota</taxon>
        <taxon>Metazoa</taxon>
        <taxon>Chordata</taxon>
        <taxon>Craniata</taxon>
        <taxon>Vertebrata</taxon>
        <taxon>Euteleostomi</taxon>
        <taxon>Amphibia</taxon>
        <taxon>Batrachia</taxon>
        <taxon>Anura</taxon>
        <taxon>Neobatrachia</taxon>
        <taxon>Hyloidea</taxon>
        <taxon>Dendrobatidae</taxon>
        <taxon>Dendrobatinae</taxon>
        <taxon>Ranitomeya</taxon>
    </lineage>
</organism>
<dbReference type="EMBL" id="CAUEEQ010002448">
    <property type="protein sequence ID" value="CAJ0922851.1"/>
    <property type="molecule type" value="Genomic_DNA"/>
</dbReference>
<protein>
    <submittedName>
        <fullName evidence="1">Uncharacterized protein</fullName>
    </submittedName>
</protein>
<evidence type="ECO:0000313" key="2">
    <source>
        <dbReference type="Proteomes" id="UP001176940"/>
    </source>
</evidence>
<evidence type="ECO:0000313" key="1">
    <source>
        <dbReference type="EMBL" id="CAJ0922851.1"/>
    </source>
</evidence>
<name>A0ABN9KTH7_9NEOB</name>
<keyword evidence="2" id="KW-1185">Reference proteome</keyword>
<accession>A0ABN9KTH7</accession>
<sequence length="133" mass="14510">GIACDCLPGYKLLSKNDHSVHCQKCPDNLGVTTDGWNCIKCPGGLTLSRKCQCSIGKILVERASNGTLLHEAGCVDCDGFEPSFTWPDASGFCCCEAHQGLINFLGRRHTQRMKIRSVYYGRNTLKSPENSGP</sequence>
<dbReference type="InterPro" id="IPR009030">
    <property type="entry name" value="Growth_fac_rcpt_cys_sf"/>
</dbReference>